<dbReference type="GO" id="GO:0044208">
    <property type="term" value="P:'de novo' AMP biosynthetic process"/>
    <property type="evidence" value="ECO:0007669"/>
    <property type="project" value="TreeGrafter"/>
</dbReference>
<dbReference type="GO" id="GO:0004018">
    <property type="term" value="F:N6-(1,2-dicarboxyethyl)AMP AMP-lyase (fumarate-forming) activity"/>
    <property type="evidence" value="ECO:0007669"/>
    <property type="project" value="TreeGrafter"/>
</dbReference>
<dbReference type="GO" id="GO:0070626">
    <property type="term" value="F:(S)-2-(5-amino-1-(5-phospho-D-ribosyl)imidazole-4-carboxamido) succinate lyase (fumarate-forming) activity"/>
    <property type="evidence" value="ECO:0007669"/>
    <property type="project" value="TreeGrafter"/>
</dbReference>
<sequence>MSRAWLLPLVLSMPICFAQTVDSIFTIEYEIQTVLRVEGALTAAQGDLGIIPKQAAEEIIASAVTMPFSIQALKNEKALVQHRMVALLNVWGRTLSPMAREYLHYGATTVDIYDTALILQLLAAADVLDKQMCQLEQTLIALSSKHRNTIMVGRTLGQHALPITFGKKMSTWLGENARHRQRLRQISARLKRGAILKGAVGSYLGLGPK</sequence>
<dbReference type="SUPFAM" id="SSF48557">
    <property type="entry name" value="L-aspartase-like"/>
    <property type="match status" value="1"/>
</dbReference>
<evidence type="ECO:0000256" key="1">
    <source>
        <dbReference type="ARBA" id="ARBA00023239"/>
    </source>
</evidence>
<dbReference type="GO" id="GO:0005829">
    <property type="term" value="C:cytosol"/>
    <property type="evidence" value="ECO:0007669"/>
    <property type="project" value="TreeGrafter"/>
</dbReference>
<evidence type="ECO:0000259" key="2">
    <source>
        <dbReference type="Pfam" id="PF00206"/>
    </source>
</evidence>
<dbReference type="PRINTS" id="PR00149">
    <property type="entry name" value="FUMRATELYASE"/>
</dbReference>
<gene>
    <name evidence="3" type="ORF">METZ01_LOCUS359971</name>
</gene>
<dbReference type="InterPro" id="IPR022761">
    <property type="entry name" value="Fumarate_lyase_N"/>
</dbReference>
<dbReference type="AlphaFoldDB" id="A0A382SD22"/>
<dbReference type="InterPro" id="IPR000362">
    <property type="entry name" value="Fumarate_lyase_fam"/>
</dbReference>
<dbReference type="Gene3D" id="1.20.200.10">
    <property type="entry name" value="Fumarase/aspartase (Central domain)"/>
    <property type="match status" value="1"/>
</dbReference>
<dbReference type="PANTHER" id="PTHR43172">
    <property type="entry name" value="ADENYLOSUCCINATE LYASE"/>
    <property type="match status" value="1"/>
</dbReference>
<feature type="non-terminal residue" evidence="3">
    <location>
        <position position="209"/>
    </location>
</feature>
<dbReference type="EMBL" id="UINC01127771">
    <property type="protein sequence ID" value="SVD07117.1"/>
    <property type="molecule type" value="Genomic_DNA"/>
</dbReference>
<organism evidence="3">
    <name type="scientific">marine metagenome</name>
    <dbReference type="NCBI Taxonomy" id="408172"/>
    <lineage>
        <taxon>unclassified sequences</taxon>
        <taxon>metagenomes</taxon>
        <taxon>ecological metagenomes</taxon>
    </lineage>
</organism>
<dbReference type="Pfam" id="PF00206">
    <property type="entry name" value="Lyase_1"/>
    <property type="match status" value="1"/>
</dbReference>
<evidence type="ECO:0000313" key="3">
    <source>
        <dbReference type="EMBL" id="SVD07117.1"/>
    </source>
</evidence>
<dbReference type="PANTHER" id="PTHR43172:SF1">
    <property type="entry name" value="ADENYLOSUCCINATE LYASE"/>
    <property type="match status" value="1"/>
</dbReference>
<accession>A0A382SD22</accession>
<name>A0A382SD22_9ZZZZ</name>
<proteinExistence type="predicted"/>
<feature type="domain" description="Fumarate lyase N-terminal" evidence="2">
    <location>
        <begin position="35"/>
        <end position="205"/>
    </location>
</feature>
<protein>
    <recommendedName>
        <fullName evidence="2">Fumarate lyase N-terminal domain-containing protein</fullName>
    </recommendedName>
</protein>
<keyword evidence="1" id="KW-0456">Lyase</keyword>
<reference evidence="3" key="1">
    <citation type="submission" date="2018-05" db="EMBL/GenBank/DDBJ databases">
        <authorList>
            <person name="Lanie J.A."/>
            <person name="Ng W.-L."/>
            <person name="Kazmierczak K.M."/>
            <person name="Andrzejewski T.M."/>
            <person name="Davidsen T.M."/>
            <person name="Wayne K.J."/>
            <person name="Tettelin H."/>
            <person name="Glass J.I."/>
            <person name="Rusch D."/>
            <person name="Podicherti R."/>
            <person name="Tsui H.-C.T."/>
            <person name="Winkler M.E."/>
        </authorList>
    </citation>
    <scope>NUCLEOTIDE SEQUENCE</scope>
</reference>
<dbReference type="InterPro" id="IPR008948">
    <property type="entry name" value="L-Aspartase-like"/>
</dbReference>